<feature type="compositionally biased region" description="Basic and acidic residues" evidence="1">
    <location>
        <begin position="269"/>
        <end position="286"/>
    </location>
</feature>
<feature type="compositionally biased region" description="Basic residues" evidence="1">
    <location>
        <begin position="332"/>
        <end position="363"/>
    </location>
</feature>
<name>A0ABQ8Y0L6_9EUKA</name>
<feature type="compositionally biased region" description="Basic residues" evidence="1">
    <location>
        <begin position="292"/>
        <end position="320"/>
    </location>
</feature>
<gene>
    <name evidence="2" type="ORF">M0813_26276</name>
</gene>
<feature type="compositionally biased region" description="Basic residues" evidence="1">
    <location>
        <begin position="248"/>
        <end position="265"/>
    </location>
</feature>
<reference evidence="2" key="1">
    <citation type="submission" date="2022-08" db="EMBL/GenBank/DDBJ databases">
        <title>Novel sulfate-reducing endosymbionts in the free-living metamonad Anaeramoeba.</title>
        <authorList>
            <person name="Jerlstrom-Hultqvist J."/>
            <person name="Cepicka I."/>
            <person name="Gallot-Lavallee L."/>
            <person name="Salas-Leiva D."/>
            <person name="Curtis B.A."/>
            <person name="Zahonova K."/>
            <person name="Pipaliya S."/>
            <person name="Dacks J."/>
            <person name="Roger A.J."/>
        </authorList>
    </citation>
    <scope>NUCLEOTIDE SEQUENCE</scope>
    <source>
        <strain evidence="2">Schooner1</strain>
    </source>
</reference>
<evidence type="ECO:0000313" key="2">
    <source>
        <dbReference type="EMBL" id="KAJ6238306.1"/>
    </source>
</evidence>
<protein>
    <submittedName>
        <fullName evidence="2">Uncharacterized protein</fullName>
    </submittedName>
</protein>
<evidence type="ECO:0000256" key="1">
    <source>
        <dbReference type="SAM" id="MobiDB-lite"/>
    </source>
</evidence>
<accession>A0ABQ8Y0L6</accession>
<proteinExistence type="predicted"/>
<feature type="compositionally biased region" description="Polar residues" evidence="1">
    <location>
        <begin position="92"/>
        <end position="103"/>
    </location>
</feature>
<feature type="compositionally biased region" description="Polar residues" evidence="1">
    <location>
        <begin position="114"/>
        <end position="143"/>
    </location>
</feature>
<sequence>MAFTSSELNLFEPEVYDSFFGVDLNISDLFYDSTYFLEETLLLETLKQEKDLRNLNPFSHTTFDSYHKFPLRYQNNFTSLNQPRLGRRDQRSNNPYYFSLYNNQRKRRNEVSKKISTNSPLQNQQYDLKNSHSVNQNNPNTKSIKNESENQNLKITLIHNNKNNKNNKKPKNQNKKNNHTKNNERGGFNTSVNENSHNTIKTKKKQNLQNVDLTLNIKDHKKNFSLSISKKRKKRQHPTNKEASTQNYKKKIKNHKPKENKKKFQNSKNPKELRKKDLPTKTEKVNENGNAKNKKQSHKKIHKRKSEKGHNKRKQKRAKKNNFEKYSLKTNKTSHKKSKYKLGSKSNKKKKTHKKHSHKNKHK</sequence>
<feature type="compositionally biased region" description="Basic residues" evidence="1">
    <location>
        <begin position="165"/>
        <end position="179"/>
    </location>
</feature>
<organism evidence="2 3">
    <name type="scientific">Anaeramoeba flamelloides</name>
    <dbReference type="NCBI Taxonomy" id="1746091"/>
    <lineage>
        <taxon>Eukaryota</taxon>
        <taxon>Metamonada</taxon>
        <taxon>Anaeramoebidae</taxon>
        <taxon>Anaeramoeba</taxon>
    </lineage>
</organism>
<feature type="region of interest" description="Disordered" evidence="1">
    <location>
        <begin position="80"/>
        <end position="363"/>
    </location>
</feature>
<dbReference type="Proteomes" id="UP001150062">
    <property type="component" value="Unassembled WGS sequence"/>
</dbReference>
<evidence type="ECO:0000313" key="3">
    <source>
        <dbReference type="Proteomes" id="UP001150062"/>
    </source>
</evidence>
<feature type="compositionally biased region" description="Polar residues" evidence="1">
    <location>
        <begin position="188"/>
        <end position="199"/>
    </location>
</feature>
<dbReference type="EMBL" id="JAOAOG010000233">
    <property type="protein sequence ID" value="KAJ6238306.1"/>
    <property type="molecule type" value="Genomic_DNA"/>
</dbReference>
<comment type="caution">
    <text evidence="2">The sequence shown here is derived from an EMBL/GenBank/DDBJ whole genome shotgun (WGS) entry which is preliminary data.</text>
</comment>
<feature type="compositionally biased region" description="Low complexity" evidence="1">
    <location>
        <begin position="152"/>
        <end position="164"/>
    </location>
</feature>
<feature type="compositionally biased region" description="Basic residues" evidence="1">
    <location>
        <begin position="219"/>
        <end position="238"/>
    </location>
</feature>
<keyword evidence="3" id="KW-1185">Reference proteome</keyword>